<dbReference type="InterPro" id="IPR038095">
    <property type="entry name" value="Costars_sf"/>
</dbReference>
<dbReference type="EMBL" id="CAJNOI010000070">
    <property type="protein sequence ID" value="CAF0996112.1"/>
    <property type="molecule type" value="Genomic_DNA"/>
</dbReference>
<evidence type="ECO:0000313" key="3">
    <source>
        <dbReference type="EMBL" id="CAF1065996.1"/>
    </source>
</evidence>
<evidence type="ECO:0000313" key="4">
    <source>
        <dbReference type="EMBL" id="CAF1220999.1"/>
    </source>
</evidence>
<protein>
    <recommendedName>
        <fullName evidence="1">Costars domain-containing protein</fullName>
    </recommendedName>
</protein>
<dbReference type="Gene3D" id="1.10.10.1540">
    <property type="entry name" value="Costar domain"/>
    <property type="match status" value="1"/>
</dbReference>
<dbReference type="AlphaFoldDB" id="A0A814GGP0"/>
<dbReference type="EMBL" id="CAJNOM010000109">
    <property type="protein sequence ID" value="CAF1065996.1"/>
    <property type="molecule type" value="Genomic_DNA"/>
</dbReference>
<proteinExistence type="predicted"/>
<dbReference type="InterPro" id="IPR027817">
    <property type="entry name" value="Costars_dom"/>
</dbReference>
<gene>
    <name evidence="2" type="ORF">BJG266_LOCUS15671</name>
    <name evidence="3" type="ORF">QVE165_LOCUS18419</name>
    <name evidence="4" type="ORF">QVE165_LOCUS26897</name>
</gene>
<comment type="caution">
    <text evidence="2">The sequence shown here is derived from an EMBL/GenBank/DDBJ whole genome shotgun (WGS) entry which is preliminary data.</text>
</comment>
<evidence type="ECO:0000259" key="1">
    <source>
        <dbReference type="SMART" id="SM01283"/>
    </source>
</evidence>
<dbReference type="Proteomes" id="UP000663877">
    <property type="component" value="Unassembled WGS sequence"/>
</dbReference>
<dbReference type="OrthoDB" id="9871914at2759"/>
<dbReference type="SMART" id="SM01283">
    <property type="entry name" value="Costars"/>
    <property type="match status" value="1"/>
</dbReference>
<accession>A0A814GGP0</accession>
<keyword evidence="5" id="KW-1185">Reference proteome</keyword>
<name>A0A814GGP0_9BILA</name>
<sequence>MYKKPEKPKNHLAARLNKFQETINLTRASPTPEIVSIHDQQELPANVINEIKHVFQLIKDNGQQGDYAVQLKFGELIPIFGDTQVAKLVEILSTARKHGYMNYSGNNLLEQDQDEDVYIKLIKTPY</sequence>
<dbReference type="Pfam" id="PF14705">
    <property type="entry name" value="Costars"/>
    <property type="match status" value="1"/>
</dbReference>
<evidence type="ECO:0000313" key="5">
    <source>
        <dbReference type="Proteomes" id="UP000663832"/>
    </source>
</evidence>
<evidence type="ECO:0000313" key="6">
    <source>
        <dbReference type="Proteomes" id="UP000663877"/>
    </source>
</evidence>
<dbReference type="EMBL" id="CAJNOM010000202">
    <property type="protein sequence ID" value="CAF1220999.1"/>
    <property type="molecule type" value="Genomic_DNA"/>
</dbReference>
<reference evidence="2" key="1">
    <citation type="submission" date="2021-02" db="EMBL/GenBank/DDBJ databases">
        <authorList>
            <person name="Nowell W R."/>
        </authorList>
    </citation>
    <scope>NUCLEOTIDE SEQUENCE</scope>
</reference>
<dbReference type="Proteomes" id="UP000663832">
    <property type="component" value="Unassembled WGS sequence"/>
</dbReference>
<evidence type="ECO:0000313" key="2">
    <source>
        <dbReference type="EMBL" id="CAF0996112.1"/>
    </source>
</evidence>
<feature type="domain" description="Costars" evidence="1">
    <location>
        <begin position="45"/>
        <end position="122"/>
    </location>
</feature>
<organism evidence="2 6">
    <name type="scientific">Adineta steineri</name>
    <dbReference type="NCBI Taxonomy" id="433720"/>
    <lineage>
        <taxon>Eukaryota</taxon>
        <taxon>Metazoa</taxon>
        <taxon>Spiralia</taxon>
        <taxon>Gnathifera</taxon>
        <taxon>Rotifera</taxon>
        <taxon>Eurotatoria</taxon>
        <taxon>Bdelloidea</taxon>
        <taxon>Adinetida</taxon>
        <taxon>Adinetidae</taxon>
        <taxon>Adineta</taxon>
    </lineage>
</organism>